<evidence type="ECO:0000313" key="2">
    <source>
        <dbReference type="EMBL" id="KZS02959.1"/>
    </source>
</evidence>
<organism evidence="2 3">
    <name type="scientific">Daphnia magna</name>
    <dbReference type="NCBI Taxonomy" id="35525"/>
    <lineage>
        <taxon>Eukaryota</taxon>
        <taxon>Metazoa</taxon>
        <taxon>Ecdysozoa</taxon>
        <taxon>Arthropoda</taxon>
        <taxon>Crustacea</taxon>
        <taxon>Branchiopoda</taxon>
        <taxon>Diplostraca</taxon>
        <taxon>Cladocera</taxon>
        <taxon>Anomopoda</taxon>
        <taxon>Daphniidae</taxon>
        <taxon>Daphnia</taxon>
    </lineage>
</organism>
<protein>
    <recommendedName>
        <fullName evidence="1">RAP domain-containing protein</fullName>
    </recommendedName>
</protein>
<name>A0A164K5B5_9CRUS</name>
<dbReference type="GO" id="GO:0044528">
    <property type="term" value="P:regulation of mitochondrial mRNA stability"/>
    <property type="evidence" value="ECO:0007669"/>
    <property type="project" value="TreeGrafter"/>
</dbReference>
<dbReference type="GO" id="GO:0000963">
    <property type="term" value="P:mitochondrial RNA processing"/>
    <property type="evidence" value="ECO:0007669"/>
    <property type="project" value="TreeGrafter"/>
</dbReference>
<dbReference type="InterPro" id="IPR013579">
    <property type="entry name" value="FAST_2"/>
</dbReference>
<dbReference type="GO" id="GO:0005759">
    <property type="term" value="C:mitochondrial matrix"/>
    <property type="evidence" value="ECO:0007669"/>
    <property type="project" value="TreeGrafter"/>
</dbReference>
<dbReference type="SMART" id="SM00952">
    <property type="entry name" value="RAP"/>
    <property type="match status" value="1"/>
</dbReference>
<dbReference type="AlphaFoldDB" id="A0A164K5B5"/>
<proteinExistence type="predicted"/>
<dbReference type="EMBL" id="LRGB01003375">
    <property type="protein sequence ID" value="KZS02959.1"/>
    <property type="molecule type" value="Genomic_DNA"/>
</dbReference>
<gene>
    <name evidence="2" type="ORF">APZ42_034391</name>
</gene>
<accession>A0A164K5B5</accession>
<keyword evidence="3" id="KW-1185">Reference proteome</keyword>
<dbReference type="OrthoDB" id="443524at2759"/>
<evidence type="ECO:0000313" key="3">
    <source>
        <dbReference type="Proteomes" id="UP000076858"/>
    </source>
</evidence>
<dbReference type="STRING" id="35525.A0A164K5B5"/>
<dbReference type="PANTHER" id="PTHR21228:SF55">
    <property type="entry name" value="RAP DOMAIN-CONTAINING PROTEIN"/>
    <property type="match status" value="1"/>
</dbReference>
<dbReference type="InterPro" id="IPR050870">
    <property type="entry name" value="FAST_kinase"/>
</dbReference>
<comment type="caution">
    <text evidence="2">The sequence shown here is derived from an EMBL/GenBank/DDBJ whole genome shotgun (WGS) entry which is preliminary data.</text>
</comment>
<dbReference type="InterPro" id="IPR013584">
    <property type="entry name" value="RAP"/>
</dbReference>
<dbReference type="Proteomes" id="UP000076858">
    <property type="component" value="Unassembled WGS sequence"/>
</dbReference>
<dbReference type="Pfam" id="PF08368">
    <property type="entry name" value="FAST_2"/>
    <property type="match status" value="1"/>
</dbReference>
<reference evidence="2 3" key="1">
    <citation type="submission" date="2016-03" db="EMBL/GenBank/DDBJ databases">
        <title>EvidentialGene: Evidence-directed Construction of Genes on Genomes.</title>
        <authorList>
            <person name="Gilbert D.G."/>
            <person name="Choi J.-H."/>
            <person name="Mockaitis K."/>
            <person name="Colbourne J."/>
            <person name="Pfrender M."/>
        </authorList>
    </citation>
    <scope>NUCLEOTIDE SEQUENCE [LARGE SCALE GENOMIC DNA]</scope>
    <source>
        <strain evidence="2 3">Xinb3</strain>
        <tissue evidence="2">Complete organism</tissue>
    </source>
</reference>
<dbReference type="Pfam" id="PF08373">
    <property type="entry name" value="RAP"/>
    <property type="match status" value="1"/>
</dbReference>
<dbReference type="PANTHER" id="PTHR21228">
    <property type="entry name" value="FAST LEU-RICH DOMAIN-CONTAINING"/>
    <property type="match status" value="1"/>
</dbReference>
<evidence type="ECO:0000259" key="1">
    <source>
        <dbReference type="SMART" id="SM00952"/>
    </source>
</evidence>
<dbReference type="GO" id="GO:0035770">
    <property type="term" value="C:ribonucleoprotein granule"/>
    <property type="evidence" value="ECO:0007669"/>
    <property type="project" value="TreeGrafter"/>
</dbReference>
<sequence>MRRSLPNLLNSYLKVGPKPHLIRTEHSDNNCPSPIKNQLTKVKTRHPSSFFQLPILDSVVSSPTVPLSPPDRVLEAVKSANSIKEIFEIVLKEEKNLEENHLTKFFRLILQFQNNSRTCYSSDALQNHIGFIKLCQRLLRVAPNMTDPANLVACLKTLVFCQVAGESRIIQTLLHLLKSKVNDLGLQQVIFLDFLLRKIKSPLADALVIALPVVFQTQLETQLNADNIKTMCDSLRYAIDRRASAPKVKFIADSLLSSSNKWENSEICSVIWSLSKIRYLPDHGILPLLENALDQLAKRVNRIERKDLERTLVAVGENYTGKSQYWYHEELCNAIAKRVVQEQWPLSSTSPIGRTFAKLSYVNFEFLDYYSSLIATTDEKLTMHPHYLLAPFAVANYRTPTFEKMVEQLLKYSADNMVVNKYQQWFRFAIDCATLGFYPRSLISQIFEESFVNSHFGKQASHLDWLQLDVLNRSVRLECPEYDGPYPTRAITERCHRKIYEANVHKEQFVSVEKALQSGVGGLSYVTTGLLTKHGHFVDHVIAMRPGGYPVAINTASHDPDTIRYVEDLDGTSGCQLLLIKIFRSNAYVINGDRLRGIYDLELRTLERTGYDIVPVNLGKWEALQDYEKIPFLMQQVRLKEKALTL</sequence>
<dbReference type="GO" id="GO:0003723">
    <property type="term" value="F:RNA binding"/>
    <property type="evidence" value="ECO:0007669"/>
    <property type="project" value="TreeGrafter"/>
</dbReference>
<feature type="domain" description="RAP" evidence="1">
    <location>
        <begin position="580"/>
        <end position="636"/>
    </location>
</feature>